<evidence type="ECO:0000313" key="3">
    <source>
        <dbReference type="EMBL" id="QJA85170.1"/>
    </source>
</evidence>
<feature type="region of interest" description="Disordered" evidence="1">
    <location>
        <begin position="159"/>
        <end position="221"/>
    </location>
</feature>
<sequence length="221" mass="25773">MIKKQKREKIVDKVKKKPESSKDIYKGKLKSARMGTTPLEERELTEDQIKFAMLLAKNMPPHIAQEQCGFSDFQRKNYINLPKMKAKIQEWKEVFALEGGEKLAVMFNILQEEAIMLLRDRIKEGKITNQEIFKNIINKSFMPEDEFDGSIKKTMKFTQTNRPKQKQIALNPADPNVFDGLDSEDDDEETEETEVEEKRELIIEEVPNTNTNSNEEEDKED</sequence>
<protein>
    <submittedName>
        <fullName evidence="4">Uncharacterized protein</fullName>
    </submittedName>
</protein>
<dbReference type="EMBL" id="MT142113">
    <property type="protein sequence ID" value="QJA74675.1"/>
    <property type="molecule type" value="Genomic_DNA"/>
</dbReference>
<evidence type="ECO:0000256" key="1">
    <source>
        <dbReference type="SAM" id="MobiDB-lite"/>
    </source>
</evidence>
<feature type="region of interest" description="Disordered" evidence="1">
    <location>
        <begin position="1"/>
        <end position="27"/>
    </location>
</feature>
<dbReference type="AlphaFoldDB" id="A0A6M3XZ06"/>
<evidence type="ECO:0000313" key="4">
    <source>
        <dbReference type="EMBL" id="QJI03042.1"/>
    </source>
</evidence>
<evidence type="ECO:0000313" key="2">
    <source>
        <dbReference type="EMBL" id="QJA74675.1"/>
    </source>
</evidence>
<proteinExistence type="predicted"/>
<dbReference type="EMBL" id="MT142558">
    <property type="protein sequence ID" value="QJA85170.1"/>
    <property type="molecule type" value="Genomic_DNA"/>
</dbReference>
<reference evidence="4" key="1">
    <citation type="submission" date="2020-03" db="EMBL/GenBank/DDBJ databases">
        <title>The deep terrestrial virosphere.</title>
        <authorList>
            <person name="Holmfeldt K."/>
            <person name="Nilsson E."/>
            <person name="Simone D."/>
            <person name="Lopez-Fernandez M."/>
            <person name="Wu X."/>
            <person name="de Brujin I."/>
            <person name="Lundin D."/>
            <person name="Andersson A."/>
            <person name="Bertilsson S."/>
            <person name="Dopson M."/>
        </authorList>
    </citation>
    <scope>NUCLEOTIDE SEQUENCE</scope>
    <source>
        <strain evidence="2">MM415A01952</strain>
        <strain evidence="3">MM415B02267</strain>
        <strain evidence="4">TM448B03997</strain>
    </source>
</reference>
<organism evidence="4">
    <name type="scientific">viral metagenome</name>
    <dbReference type="NCBI Taxonomy" id="1070528"/>
    <lineage>
        <taxon>unclassified sequences</taxon>
        <taxon>metagenomes</taxon>
        <taxon>organismal metagenomes</taxon>
    </lineage>
</organism>
<dbReference type="EMBL" id="MT145053">
    <property type="protein sequence ID" value="QJI03042.1"/>
    <property type="molecule type" value="Genomic_DNA"/>
</dbReference>
<feature type="compositionally biased region" description="Acidic residues" evidence="1">
    <location>
        <begin position="181"/>
        <end position="195"/>
    </location>
</feature>
<feature type="compositionally biased region" description="Basic and acidic residues" evidence="1">
    <location>
        <begin position="8"/>
        <end position="26"/>
    </location>
</feature>
<gene>
    <name evidence="2" type="ORF">MM415A01952_0016</name>
    <name evidence="3" type="ORF">MM415B02267_0017</name>
    <name evidence="4" type="ORF">TM448B03997_0008</name>
</gene>
<name>A0A6M3XZ06_9ZZZZ</name>
<accession>A0A6M3XZ06</accession>